<dbReference type="Proteomes" id="UP000027920">
    <property type="component" value="Unassembled WGS sequence"/>
</dbReference>
<proteinExistence type="inferred from homology"/>
<dbReference type="OrthoDB" id="341730at2759"/>
<dbReference type="VEuPathDB" id="FungiDB:A1O9_00413"/>
<accession>A0A072PRE3</accession>
<organism evidence="5 6">
    <name type="scientific">Exophiala aquamarina CBS 119918</name>
    <dbReference type="NCBI Taxonomy" id="1182545"/>
    <lineage>
        <taxon>Eukaryota</taxon>
        <taxon>Fungi</taxon>
        <taxon>Dikarya</taxon>
        <taxon>Ascomycota</taxon>
        <taxon>Pezizomycotina</taxon>
        <taxon>Eurotiomycetes</taxon>
        <taxon>Chaetothyriomycetidae</taxon>
        <taxon>Chaetothyriales</taxon>
        <taxon>Herpotrichiellaceae</taxon>
        <taxon>Exophiala</taxon>
    </lineage>
</organism>
<feature type="region of interest" description="Disordered" evidence="3">
    <location>
        <begin position="305"/>
        <end position="330"/>
    </location>
</feature>
<dbReference type="InterPro" id="IPR032054">
    <property type="entry name" value="Cdt1_C"/>
</dbReference>
<evidence type="ECO:0000256" key="3">
    <source>
        <dbReference type="SAM" id="MobiDB-lite"/>
    </source>
</evidence>
<dbReference type="EMBL" id="AMGV01000001">
    <property type="protein sequence ID" value="KEF62441.1"/>
    <property type="molecule type" value="Genomic_DNA"/>
</dbReference>
<dbReference type="InterPro" id="IPR038090">
    <property type="entry name" value="Cdt1_C_WH_dom_sf"/>
</dbReference>
<sequence length="471" mass="51958">MAPSTRAARVSKRQTPLRAFTKVSKATSQRITKALACEAFISPIVEVLPPTKNDAKRKRSLVGHDNETESEKPFLDVKTKKAKISLPSPPCSQSGEEILIDTEFSTPIHFAELSLSGKPTSNASPPQELPLVLQDLKSLHKSFLKAFTIHVAHNGPSAPADLCSLLSIVTRIWKKHAASREDIQRMLAIYEIGASTKVTSKTLKFRNSPFKLNMAGLGDNLRYHIEFCGTQLSSQSSYEEQKLQELYEQQLLDAFSAQKGQKTSWLCDEISLLPRLEFQMGVQTQLRREKASVARKHILGIAPANQRLAKPQPSVRETDQARSEENTHSQALKARTLSLFDRVRAKQLANSIASGPTPESILRSRAIGRIDDVVDILRMKQQQKLGSTLGSSLASPGKARSRVSFGMNQVIHDIKSSLSVPIADEEIRMSINILANDVAGGWLTTFNMGSVQTVILNGSGMSGFEIKRRLL</sequence>
<keyword evidence="6" id="KW-1185">Reference proteome</keyword>
<evidence type="ECO:0000259" key="4">
    <source>
        <dbReference type="Pfam" id="PF16679"/>
    </source>
</evidence>
<dbReference type="Pfam" id="PF26121">
    <property type="entry name" value="HTH_CDT1"/>
    <property type="match status" value="1"/>
</dbReference>
<gene>
    <name evidence="5" type="ORF">A1O9_00413</name>
</gene>
<dbReference type="STRING" id="1182545.A0A072PRE3"/>
<keyword evidence="2" id="KW-0131">Cell cycle</keyword>
<name>A0A072PRE3_9EURO</name>
<dbReference type="Pfam" id="PF16679">
    <property type="entry name" value="CDT1_C"/>
    <property type="match status" value="1"/>
</dbReference>
<dbReference type="AlphaFoldDB" id="A0A072PRE3"/>
<dbReference type="RefSeq" id="XP_013265031.1">
    <property type="nucleotide sequence ID" value="XM_013409577.1"/>
</dbReference>
<feature type="compositionally biased region" description="Basic and acidic residues" evidence="3">
    <location>
        <begin position="316"/>
        <end position="327"/>
    </location>
</feature>
<dbReference type="HOGENOM" id="CLU_563831_0_0_1"/>
<comment type="similarity">
    <text evidence="1">Belongs to the Cdt1 family.</text>
</comment>
<dbReference type="GeneID" id="25275365"/>
<protein>
    <recommendedName>
        <fullName evidence="4">DNA replication factor Cdt1 C-terminal domain-containing protein</fullName>
    </recommendedName>
</protein>
<reference evidence="5 6" key="1">
    <citation type="submission" date="2013-03" db="EMBL/GenBank/DDBJ databases">
        <title>The Genome Sequence of Exophiala aquamarina CBS 119918.</title>
        <authorList>
            <consortium name="The Broad Institute Genomics Platform"/>
            <person name="Cuomo C."/>
            <person name="de Hoog S."/>
            <person name="Gorbushina A."/>
            <person name="Walker B."/>
            <person name="Young S.K."/>
            <person name="Zeng Q."/>
            <person name="Gargeya S."/>
            <person name="Fitzgerald M."/>
            <person name="Haas B."/>
            <person name="Abouelleil A."/>
            <person name="Allen A.W."/>
            <person name="Alvarado L."/>
            <person name="Arachchi H.M."/>
            <person name="Berlin A.M."/>
            <person name="Chapman S.B."/>
            <person name="Gainer-Dewar J."/>
            <person name="Goldberg J."/>
            <person name="Griggs A."/>
            <person name="Gujja S."/>
            <person name="Hansen M."/>
            <person name="Howarth C."/>
            <person name="Imamovic A."/>
            <person name="Ireland A."/>
            <person name="Larimer J."/>
            <person name="McCowan C."/>
            <person name="Murphy C."/>
            <person name="Pearson M."/>
            <person name="Poon T.W."/>
            <person name="Priest M."/>
            <person name="Roberts A."/>
            <person name="Saif S."/>
            <person name="Shea T."/>
            <person name="Sisk P."/>
            <person name="Sykes S."/>
            <person name="Wortman J."/>
            <person name="Nusbaum C."/>
            <person name="Birren B."/>
        </authorList>
    </citation>
    <scope>NUCLEOTIDE SEQUENCE [LARGE SCALE GENOMIC DNA]</scope>
    <source>
        <strain evidence="5 6">CBS 119918</strain>
    </source>
</reference>
<evidence type="ECO:0000256" key="1">
    <source>
        <dbReference type="ARBA" id="ARBA00008356"/>
    </source>
</evidence>
<dbReference type="Gene3D" id="1.10.10.1420">
    <property type="entry name" value="DNA replication factor Cdt1, C-terminal WH domain"/>
    <property type="match status" value="1"/>
</dbReference>
<comment type="caution">
    <text evidence="5">The sequence shown here is derived from an EMBL/GenBank/DDBJ whole genome shotgun (WGS) entry which is preliminary data.</text>
</comment>
<evidence type="ECO:0000256" key="2">
    <source>
        <dbReference type="ARBA" id="ARBA00023306"/>
    </source>
</evidence>
<feature type="domain" description="DNA replication factor Cdt1 C-terminal" evidence="4">
    <location>
        <begin position="338"/>
        <end position="448"/>
    </location>
</feature>
<evidence type="ECO:0000313" key="5">
    <source>
        <dbReference type="EMBL" id="KEF62441.1"/>
    </source>
</evidence>
<evidence type="ECO:0000313" key="6">
    <source>
        <dbReference type="Proteomes" id="UP000027920"/>
    </source>
</evidence>